<dbReference type="EMBL" id="JAHRHJ020000002">
    <property type="protein sequence ID" value="KAH9324269.1"/>
    <property type="molecule type" value="Genomic_DNA"/>
</dbReference>
<sequence length="120" mass="13687">ITKPKVDKDEKILMLSYLESTRIPLGGSTPECEVHNLNQIVSRVIEIVEKGKQYQEQIEEHIQNLCDFIKSLLASDKLIDPTPLNVMPPPTVLTNEEVQVIKDIQKYDAYGKYMEVMVEG</sequence>
<keyword evidence="2" id="KW-1185">Reference proteome</keyword>
<comment type="caution">
    <text evidence="1">The sequence shown here is derived from an EMBL/GenBank/DDBJ whole genome shotgun (WGS) entry which is preliminary data.</text>
</comment>
<evidence type="ECO:0000313" key="2">
    <source>
        <dbReference type="Proteomes" id="UP000824469"/>
    </source>
</evidence>
<reference evidence="1 2" key="1">
    <citation type="journal article" date="2021" name="Nat. Plants">
        <title>The Taxus genome provides insights into paclitaxel biosynthesis.</title>
        <authorList>
            <person name="Xiong X."/>
            <person name="Gou J."/>
            <person name="Liao Q."/>
            <person name="Li Y."/>
            <person name="Zhou Q."/>
            <person name="Bi G."/>
            <person name="Li C."/>
            <person name="Du R."/>
            <person name="Wang X."/>
            <person name="Sun T."/>
            <person name="Guo L."/>
            <person name="Liang H."/>
            <person name="Lu P."/>
            <person name="Wu Y."/>
            <person name="Zhang Z."/>
            <person name="Ro D.K."/>
            <person name="Shang Y."/>
            <person name="Huang S."/>
            <person name="Yan J."/>
        </authorList>
    </citation>
    <scope>NUCLEOTIDE SEQUENCE [LARGE SCALE GENOMIC DNA]</scope>
    <source>
        <strain evidence="1">Ta-2019</strain>
    </source>
</reference>
<dbReference type="AlphaFoldDB" id="A0AA38GLN4"/>
<name>A0AA38GLN4_TAXCH</name>
<feature type="non-terminal residue" evidence="1">
    <location>
        <position position="120"/>
    </location>
</feature>
<proteinExistence type="predicted"/>
<organism evidence="1 2">
    <name type="scientific">Taxus chinensis</name>
    <name type="common">Chinese yew</name>
    <name type="synonym">Taxus wallichiana var. chinensis</name>
    <dbReference type="NCBI Taxonomy" id="29808"/>
    <lineage>
        <taxon>Eukaryota</taxon>
        <taxon>Viridiplantae</taxon>
        <taxon>Streptophyta</taxon>
        <taxon>Embryophyta</taxon>
        <taxon>Tracheophyta</taxon>
        <taxon>Spermatophyta</taxon>
        <taxon>Pinopsida</taxon>
        <taxon>Pinidae</taxon>
        <taxon>Conifers II</taxon>
        <taxon>Cupressales</taxon>
        <taxon>Taxaceae</taxon>
        <taxon>Taxus</taxon>
    </lineage>
</organism>
<evidence type="ECO:0000313" key="1">
    <source>
        <dbReference type="EMBL" id="KAH9324269.1"/>
    </source>
</evidence>
<gene>
    <name evidence="1" type="ORF">KI387_004447</name>
</gene>
<accession>A0AA38GLN4</accession>
<protein>
    <submittedName>
        <fullName evidence="1">Uncharacterized protein</fullName>
    </submittedName>
</protein>
<feature type="non-terminal residue" evidence="1">
    <location>
        <position position="1"/>
    </location>
</feature>
<dbReference type="Proteomes" id="UP000824469">
    <property type="component" value="Unassembled WGS sequence"/>
</dbReference>